<name>A0AA88IBK2_ARTSF</name>
<feature type="domain" description="Protein kinase" evidence="12">
    <location>
        <begin position="4"/>
        <end position="269"/>
    </location>
</feature>
<keyword evidence="8" id="KW-0067">ATP-binding</keyword>
<keyword evidence="4" id="KW-0723">Serine/threonine-protein kinase</keyword>
<dbReference type="Pfam" id="PF00069">
    <property type="entry name" value="Pkinase"/>
    <property type="match status" value="1"/>
</dbReference>
<dbReference type="InterPro" id="IPR011009">
    <property type="entry name" value="Kinase-like_dom_sf"/>
</dbReference>
<dbReference type="EMBL" id="JAVRJZ010000009">
    <property type="protein sequence ID" value="KAK2718277.1"/>
    <property type="molecule type" value="Genomic_DNA"/>
</dbReference>
<dbReference type="AlphaFoldDB" id="A0AA88IBK2"/>
<comment type="catalytic activity">
    <reaction evidence="11">
        <text>L-seryl-[protein] + ATP = O-phospho-L-seryl-[protein] + ADP + H(+)</text>
        <dbReference type="Rhea" id="RHEA:17989"/>
        <dbReference type="Rhea" id="RHEA-COMP:9863"/>
        <dbReference type="Rhea" id="RHEA-COMP:11604"/>
        <dbReference type="ChEBI" id="CHEBI:15378"/>
        <dbReference type="ChEBI" id="CHEBI:29999"/>
        <dbReference type="ChEBI" id="CHEBI:30616"/>
        <dbReference type="ChEBI" id="CHEBI:83421"/>
        <dbReference type="ChEBI" id="CHEBI:456216"/>
        <dbReference type="EC" id="2.7.11.1"/>
    </reaction>
</comment>
<dbReference type="PANTHER" id="PTHR22984">
    <property type="entry name" value="SERINE/THREONINE-PROTEIN KINASE PIM"/>
    <property type="match status" value="1"/>
</dbReference>
<dbReference type="GO" id="GO:0004674">
    <property type="term" value="F:protein serine/threonine kinase activity"/>
    <property type="evidence" value="ECO:0007669"/>
    <property type="project" value="UniProtKB-KW"/>
</dbReference>
<evidence type="ECO:0000256" key="5">
    <source>
        <dbReference type="ARBA" id="ARBA00022679"/>
    </source>
</evidence>
<reference evidence="13" key="1">
    <citation type="submission" date="2023-07" db="EMBL/GenBank/DDBJ databases">
        <title>Chromosome-level genome assembly of Artemia franciscana.</title>
        <authorList>
            <person name="Jo E."/>
        </authorList>
    </citation>
    <scope>NUCLEOTIDE SEQUENCE</scope>
    <source>
        <tissue evidence="13">Whole body</tissue>
    </source>
</reference>
<protein>
    <recommendedName>
        <fullName evidence="3">Serine/threonine-protein kinase 1</fullName>
        <ecNumber evidence="2">2.7.11.1</ecNumber>
    </recommendedName>
</protein>
<dbReference type="PANTHER" id="PTHR22984:SF25">
    <property type="entry name" value="PROTEIN KINASE DOMAIN-CONTAINING PROTEIN"/>
    <property type="match status" value="1"/>
</dbReference>
<evidence type="ECO:0000256" key="3">
    <source>
        <dbReference type="ARBA" id="ARBA00016885"/>
    </source>
</evidence>
<evidence type="ECO:0000256" key="1">
    <source>
        <dbReference type="ARBA" id="ARBA00004192"/>
    </source>
</evidence>
<dbReference type="SUPFAM" id="SSF56112">
    <property type="entry name" value="Protein kinase-like (PK-like)"/>
    <property type="match status" value="1"/>
</dbReference>
<accession>A0AA88IBK2</accession>
<dbReference type="InterPro" id="IPR051138">
    <property type="entry name" value="PIM_Ser/Thr_kinase"/>
</dbReference>
<dbReference type="PROSITE" id="PS00108">
    <property type="entry name" value="PROTEIN_KINASE_ST"/>
    <property type="match status" value="1"/>
</dbReference>
<evidence type="ECO:0000256" key="4">
    <source>
        <dbReference type="ARBA" id="ARBA00022527"/>
    </source>
</evidence>
<keyword evidence="9" id="KW-1035">Host cytoplasm</keyword>
<comment type="caution">
    <text evidence="13">The sequence shown here is derived from an EMBL/GenBank/DDBJ whole genome shotgun (WGS) entry which is preliminary data.</text>
</comment>
<dbReference type="InterPro" id="IPR000719">
    <property type="entry name" value="Prot_kinase_dom"/>
</dbReference>
<evidence type="ECO:0000256" key="7">
    <source>
        <dbReference type="ARBA" id="ARBA00022777"/>
    </source>
</evidence>
<proteinExistence type="predicted"/>
<evidence type="ECO:0000256" key="10">
    <source>
        <dbReference type="ARBA" id="ARBA00047899"/>
    </source>
</evidence>
<keyword evidence="14" id="KW-1185">Reference proteome</keyword>
<evidence type="ECO:0000259" key="12">
    <source>
        <dbReference type="PROSITE" id="PS50011"/>
    </source>
</evidence>
<dbReference type="EC" id="2.7.11.1" evidence="2"/>
<keyword evidence="6" id="KW-0547">Nucleotide-binding</keyword>
<evidence type="ECO:0000256" key="8">
    <source>
        <dbReference type="ARBA" id="ARBA00022840"/>
    </source>
</evidence>
<comment type="catalytic activity">
    <reaction evidence="10">
        <text>L-threonyl-[protein] + ATP = O-phospho-L-threonyl-[protein] + ADP + H(+)</text>
        <dbReference type="Rhea" id="RHEA:46608"/>
        <dbReference type="Rhea" id="RHEA-COMP:11060"/>
        <dbReference type="Rhea" id="RHEA-COMP:11605"/>
        <dbReference type="ChEBI" id="CHEBI:15378"/>
        <dbReference type="ChEBI" id="CHEBI:30013"/>
        <dbReference type="ChEBI" id="CHEBI:30616"/>
        <dbReference type="ChEBI" id="CHEBI:61977"/>
        <dbReference type="ChEBI" id="CHEBI:456216"/>
        <dbReference type="EC" id="2.7.11.1"/>
    </reaction>
</comment>
<dbReference type="PROSITE" id="PS50011">
    <property type="entry name" value="PROTEIN_KINASE_DOM"/>
    <property type="match status" value="1"/>
</dbReference>
<evidence type="ECO:0000256" key="9">
    <source>
        <dbReference type="ARBA" id="ARBA00023200"/>
    </source>
</evidence>
<gene>
    <name evidence="13" type="ORF">QYM36_005549</name>
</gene>
<organism evidence="13 14">
    <name type="scientific">Artemia franciscana</name>
    <name type="common">Brine shrimp</name>
    <name type="synonym">Artemia sanfranciscana</name>
    <dbReference type="NCBI Taxonomy" id="6661"/>
    <lineage>
        <taxon>Eukaryota</taxon>
        <taxon>Metazoa</taxon>
        <taxon>Ecdysozoa</taxon>
        <taxon>Arthropoda</taxon>
        <taxon>Crustacea</taxon>
        <taxon>Branchiopoda</taxon>
        <taxon>Anostraca</taxon>
        <taxon>Artemiidae</taxon>
        <taxon>Artemia</taxon>
    </lineage>
</organism>
<dbReference type="InterPro" id="IPR008271">
    <property type="entry name" value="Ser/Thr_kinase_AS"/>
</dbReference>
<comment type="subcellular location">
    <subcellularLocation>
        <location evidence="1">Host cytoplasm</location>
    </subcellularLocation>
</comment>
<dbReference type="GO" id="GO:0030430">
    <property type="term" value="C:host cell cytoplasm"/>
    <property type="evidence" value="ECO:0007669"/>
    <property type="project" value="UniProtKB-SubCell"/>
</dbReference>
<evidence type="ECO:0000313" key="13">
    <source>
        <dbReference type="EMBL" id="KAK2718277.1"/>
    </source>
</evidence>
<keyword evidence="5" id="KW-0808">Transferase</keyword>
<keyword evidence="7" id="KW-0418">Kinase</keyword>
<evidence type="ECO:0000256" key="6">
    <source>
        <dbReference type="ARBA" id="ARBA00022741"/>
    </source>
</evidence>
<dbReference type="Proteomes" id="UP001187531">
    <property type="component" value="Unassembled WGS sequence"/>
</dbReference>
<dbReference type="SMART" id="SM00220">
    <property type="entry name" value="S_TKc"/>
    <property type="match status" value="1"/>
</dbReference>
<evidence type="ECO:0000313" key="14">
    <source>
        <dbReference type="Proteomes" id="UP001187531"/>
    </source>
</evidence>
<dbReference type="GO" id="GO:0005737">
    <property type="term" value="C:cytoplasm"/>
    <property type="evidence" value="ECO:0007669"/>
    <property type="project" value="TreeGrafter"/>
</dbReference>
<evidence type="ECO:0000256" key="11">
    <source>
        <dbReference type="ARBA" id="ARBA00048679"/>
    </source>
</evidence>
<dbReference type="GO" id="GO:0005524">
    <property type="term" value="F:ATP binding"/>
    <property type="evidence" value="ECO:0007669"/>
    <property type="project" value="UniProtKB-KW"/>
</dbReference>
<sequence>MLDVYNTDVVGAWVVTRAFRPLMEKSDVKKVIIFVFISGSLEPIDVKCEASDIIIKLRKGEFVPDEIYFLDKVKDIDGCLKMLDYYVEKDGCWIVTEYDETSMTLREYIEDYGGLDESSAAYVFTQIVSAFLQMEDAGIAYKDLKCDNVLVDEFFTVTIIDFGSVTELDDLNYFYSDGYIPPEVEDELLNYMFGAVTSWSLGVILGSILIGGEPFEFGLRSRKVKKLIVRRMKKLRCSKLAWDLVSKCLELNCDERPEIREIIYGHPWFNNYMTEPESNFPEESRSENKEAKLGELNPINIKQRKRNPVCDCSQLKIVWKNQERSVRTTLKNLLMIAGVKHSRQKYTQNTSIWEAIRQCRSTLEKLKVYQSNYCIRNMKGVASSLQKQINRTNYLCAFWTSV</sequence>
<dbReference type="Gene3D" id="1.10.510.10">
    <property type="entry name" value="Transferase(Phosphotransferase) domain 1"/>
    <property type="match status" value="1"/>
</dbReference>
<evidence type="ECO:0000256" key="2">
    <source>
        <dbReference type="ARBA" id="ARBA00012513"/>
    </source>
</evidence>